<feature type="transmembrane region" description="Helical" evidence="10">
    <location>
        <begin position="106"/>
        <end position="124"/>
    </location>
</feature>
<evidence type="ECO:0000256" key="9">
    <source>
        <dbReference type="RuleBase" id="RU363099"/>
    </source>
</evidence>
<dbReference type="EMBL" id="WJXA01000009">
    <property type="protein sequence ID" value="KAF7131687.1"/>
    <property type="molecule type" value="Genomic_DNA"/>
</dbReference>
<comment type="subcellular location">
    <subcellularLocation>
        <location evidence="1">Membrane</location>
        <topology evidence="1">Multi-pass membrane protein</topology>
    </subcellularLocation>
    <subcellularLocation>
        <location evidence="9">Secreted</location>
        <location evidence="9">Extracellular space</location>
        <location evidence="9">Apoplast</location>
    </subcellularLocation>
</comment>
<feature type="transmembrane region" description="Helical" evidence="10">
    <location>
        <begin position="165"/>
        <end position="190"/>
    </location>
</feature>
<dbReference type="InterPro" id="IPR044859">
    <property type="entry name" value="Allene_oxi_cyc_Dirigent"/>
</dbReference>
<feature type="transmembrane region" description="Helical" evidence="10">
    <location>
        <begin position="49"/>
        <end position="65"/>
    </location>
</feature>
<feature type="transmembrane region" description="Helical" evidence="10">
    <location>
        <begin position="202"/>
        <end position="222"/>
    </location>
</feature>
<protein>
    <recommendedName>
        <fullName evidence="9">Dirigent protein</fullName>
    </recommendedName>
</protein>
<evidence type="ECO:0000256" key="2">
    <source>
        <dbReference type="ARBA" id="ARBA00006665"/>
    </source>
</evidence>
<sequence length="494" mass="54051">MGDAADAVVVRVVEAKRRSSEVSPWDGLPGNLEQKSVEFSEKRKESLRARYLYGIIFLLANLIAWCDRDYGQKLSPLLHCKLRIPSPYYLKACGIGGHDCFQTMGVLRIFFFIMFVTTCNTSKLHETRNMWHSRWWPVKFIMLVVSLIIPFFVPSDFVQLYGELARVGVGIFLILQLISVIEFITWWNNYWMPDERKNHSRFLGLFTSTVFYIASVCGIGVMYSHYVPRPSCTLNIFFLSWTTILLLVMMVISLHSKGFIIAICAIVMATFSTGIDSQTFQQPTPSVFIAMLVASLLHMVAAVDPATTRPGAVRQTSRVPPPKGGVAIPNANGALPTVSINGVPLGTGLAGTTFAGNSNNNGRLFATQLGPDGLGLGFGTITVIDDIMTSSPEFGSQSLGKAQGIYVASSADGSTQMMAFTVMMEGGEYGDSLNFFGVYKIGSIMSKLSLTGGTGKYKNACGFAEVRSLIPAGQHVTDGVETLLRITVHLKYGN</sequence>
<keyword evidence="12" id="KW-1185">Reference proteome</keyword>
<feature type="transmembrane region" description="Helical" evidence="10">
    <location>
        <begin position="287"/>
        <end position="307"/>
    </location>
</feature>
<evidence type="ECO:0000256" key="8">
    <source>
        <dbReference type="ARBA" id="ARBA00023136"/>
    </source>
</evidence>
<keyword evidence="6 10" id="KW-0812">Transmembrane</keyword>
<keyword evidence="7 10" id="KW-1133">Transmembrane helix</keyword>
<feature type="transmembrane region" description="Helical" evidence="10">
    <location>
        <begin position="234"/>
        <end position="252"/>
    </location>
</feature>
<accession>A0A834LDW1</accession>
<comment type="caution">
    <text evidence="11">The sequence shown here is derived from an EMBL/GenBank/DDBJ whole genome shotgun (WGS) entry which is preliminary data.</text>
</comment>
<proteinExistence type="inferred from homology"/>
<name>A0A834LDW1_RHOSS</name>
<evidence type="ECO:0000256" key="7">
    <source>
        <dbReference type="ARBA" id="ARBA00022989"/>
    </source>
</evidence>
<dbReference type="GO" id="GO:0016020">
    <property type="term" value="C:membrane"/>
    <property type="evidence" value="ECO:0007669"/>
    <property type="project" value="UniProtKB-SubCell"/>
</dbReference>
<feature type="transmembrane region" description="Helical" evidence="10">
    <location>
        <begin position="136"/>
        <end position="153"/>
    </location>
</feature>
<evidence type="ECO:0000256" key="10">
    <source>
        <dbReference type="SAM" id="Phobius"/>
    </source>
</evidence>
<dbReference type="PANTHER" id="PTHR10383">
    <property type="entry name" value="SERINE INCORPORATOR"/>
    <property type="match status" value="1"/>
</dbReference>
<keyword evidence="9" id="KW-0052">Apoplast</keyword>
<dbReference type="Gene3D" id="2.40.480.10">
    <property type="entry name" value="Allene oxide cyclase-like"/>
    <property type="match status" value="1"/>
</dbReference>
<organism evidence="11 12">
    <name type="scientific">Rhododendron simsii</name>
    <name type="common">Sims's rhododendron</name>
    <dbReference type="NCBI Taxonomy" id="118357"/>
    <lineage>
        <taxon>Eukaryota</taxon>
        <taxon>Viridiplantae</taxon>
        <taxon>Streptophyta</taxon>
        <taxon>Embryophyta</taxon>
        <taxon>Tracheophyta</taxon>
        <taxon>Spermatophyta</taxon>
        <taxon>Magnoliopsida</taxon>
        <taxon>eudicotyledons</taxon>
        <taxon>Gunneridae</taxon>
        <taxon>Pentapetalae</taxon>
        <taxon>asterids</taxon>
        <taxon>Ericales</taxon>
        <taxon>Ericaceae</taxon>
        <taxon>Ericoideae</taxon>
        <taxon>Rhodoreae</taxon>
        <taxon>Rhododendron</taxon>
    </lineage>
</organism>
<dbReference type="AlphaFoldDB" id="A0A834LDW1"/>
<keyword evidence="8 10" id="KW-0472">Membrane</keyword>
<dbReference type="InterPro" id="IPR005016">
    <property type="entry name" value="TDE1/TMS"/>
</dbReference>
<dbReference type="OrthoDB" id="5963193at2759"/>
<evidence type="ECO:0000256" key="3">
    <source>
        <dbReference type="ARBA" id="ARBA00010746"/>
    </source>
</evidence>
<evidence type="ECO:0000256" key="1">
    <source>
        <dbReference type="ARBA" id="ARBA00004141"/>
    </source>
</evidence>
<comment type="function">
    <text evidence="9">Dirigent proteins impart stereoselectivity on the phenoxy radical-coupling reaction, yielding optically active lignans from two molecules of coniferyl alcohol in the biosynthesis of lignans, flavonolignans, and alkaloids and thus plays a central role in plant secondary metabolism.</text>
</comment>
<comment type="similarity">
    <text evidence="3 9">Belongs to the plant dirigent protein family.</text>
</comment>
<evidence type="ECO:0000256" key="6">
    <source>
        <dbReference type="ARBA" id="ARBA00022692"/>
    </source>
</evidence>
<feature type="transmembrane region" description="Helical" evidence="10">
    <location>
        <begin position="259"/>
        <end position="275"/>
    </location>
</feature>
<keyword evidence="5 9" id="KW-0964">Secreted</keyword>
<dbReference type="InterPro" id="IPR004265">
    <property type="entry name" value="Dirigent"/>
</dbReference>
<dbReference type="Pfam" id="PF03348">
    <property type="entry name" value="Serinc"/>
    <property type="match status" value="1"/>
</dbReference>
<dbReference type="GO" id="GO:0048046">
    <property type="term" value="C:apoplast"/>
    <property type="evidence" value="ECO:0007669"/>
    <property type="project" value="UniProtKB-SubCell"/>
</dbReference>
<evidence type="ECO:0000313" key="12">
    <source>
        <dbReference type="Proteomes" id="UP000626092"/>
    </source>
</evidence>
<dbReference type="GO" id="GO:0009699">
    <property type="term" value="P:phenylpropanoid biosynthetic process"/>
    <property type="evidence" value="ECO:0007669"/>
    <property type="project" value="UniProtKB-ARBA"/>
</dbReference>
<evidence type="ECO:0000313" key="11">
    <source>
        <dbReference type="EMBL" id="KAF7131687.1"/>
    </source>
</evidence>
<dbReference type="Pfam" id="PF03018">
    <property type="entry name" value="Dirigent"/>
    <property type="match status" value="1"/>
</dbReference>
<comment type="similarity">
    <text evidence="2">Belongs to the TDE1 family.</text>
</comment>
<evidence type="ECO:0000256" key="4">
    <source>
        <dbReference type="ARBA" id="ARBA00011738"/>
    </source>
</evidence>
<reference evidence="11" key="1">
    <citation type="submission" date="2019-11" db="EMBL/GenBank/DDBJ databases">
        <authorList>
            <person name="Liu Y."/>
            <person name="Hou J."/>
            <person name="Li T.-Q."/>
            <person name="Guan C.-H."/>
            <person name="Wu X."/>
            <person name="Wu H.-Z."/>
            <person name="Ling F."/>
            <person name="Zhang R."/>
            <person name="Shi X.-G."/>
            <person name="Ren J.-P."/>
            <person name="Chen E.-F."/>
            <person name="Sun J.-M."/>
        </authorList>
    </citation>
    <scope>NUCLEOTIDE SEQUENCE</scope>
    <source>
        <strain evidence="11">Adult_tree_wgs_1</strain>
        <tissue evidence="11">Leaves</tissue>
    </source>
</reference>
<comment type="subunit">
    <text evidence="4 9">Homodimer.</text>
</comment>
<dbReference type="Proteomes" id="UP000626092">
    <property type="component" value="Unassembled WGS sequence"/>
</dbReference>
<dbReference type="PANTHER" id="PTHR10383:SF23">
    <property type="entry name" value="SERINC-DOMAIN CONTAINING SERINE AND SPHINGOLIPID BIOSYNTHESIS PROTEIN"/>
    <property type="match status" value="1"/>
</dbReference>
<gene>
    <name evidence="11" type="ORF">RHSIM_Rhsim09G0046500</name>
</gene>
<evidence type="ECO:0000256" key="5">
    <source>
        <dbReference type="ARBA" id="ARBA00022525"/>
    </source>
</evidence>